<reference evidence="1 2" key="1">
    <citation type="journal article" date="2018" name="Front. Plant Sci.">
        <title>Red Clover (Trifolium pratense) and Zigzag Clover (T. medium) - A Picture of Genomic Similarities and Differences.</title>
        <authorList>
            <person name="Dluhosova J."/>
            <person name="Istvanek J."/>
            <person name="Nedelnik J."/>
            <person name="Repkova J."/>
        </authorList>
    </citation>
    <scope>NUCLEOTIDE SEQUENCE [LARGE SCALE GENOMIC DNA]</scope>
    <source>
        <strain evidence="2">cv. 10/8</strain>
        <tissue evidence="1">Leaf</tissue>
    </source>
</reference>
<organism evidence="1 2">
    <name type="scientific">Trifolium medium</name>
    <dbReference type="NCBI Taxonomy" id="97028"/>
    <lineage>
        <taxon>Eukaryota</taxon>
        <taxon>Viridiplantae</taxon>
        <taxon>Streptophyta</taxon>
        <taxon>Embryophyta</taxon>
        <taxon>Tracheophyta</taxon>
        <taxon>Spermatophyta</taxon>
        <taxon>Magnoliopsida</taxon>
        <taxon>eudicotyledons</taxon>
        <taxon>Gunneridae</taxon>
        <taxon>Pentapetalae</taxon>
        <taxon>rosids</taxon>
        <taxon>fabids</taxon>
        <taxon>Fabales</taxon>
        <taxon>Fabaceae</taxon>
        <taxon>Papilionoideae</taxon>
        <taxon>50 kb inversion clade</taxon>
        <taxon>NPAAA clade</taxon>
        <taxon>Hologalegina</taxon>
        <taxon>IRL clade</taxon>
        <taxon>Trifolieae</taxon>
        <taxon>Trifolium</taxon>
    </lineage>
</organism>
<dbReference type="Proteomes" id="UP000265520">
    <property type="component" value="Unassembled WGS sequence"/>
</dbReference>
<evidence type="ECO:0000313" key="2">
    <source>
        <dbReference type="Proteomes" id="UP000265520"/>
    </source>
</evidence>
<proteinExistence type="predicted"/>
<comment type="caution">
    <text evidence="1">The sequence shown here is derived from an EMBL/GenBank/DDBJ whole genome shotgun (WGS) entry which is preliminary data.</text>
</comment>
<sequence length="17" mass="1737">MAIIVATAPANVNHLTT</sequence>
<accession>A0A392VRC0</accession>
<keyword evidence="2" id="KW-1185">Reference proteome</keyword>
<evidence type="ECO:0000313" key="1">
    <source>
        <dbReference type="EMBL" id="MCI89969.1"/>
    </source>
</evidence>
<dbReference type="EMBL" id="LXQA011231484">
    <property type="protein sequence ID" value="MCI89969.1"/>
    <property type="molecule type" value="Genomic_DNA"/>
</dbReference>
<feature type="non-terminal residue" evidence="1">
    <location>
        <position position="17"/>
    </location>
</feature>
<name>A0A392VRC0_9FABA</name>
<protein>
    <submittedName>
        <fullName evidence="1">Uncharacterized protein</fullName>
    </submittedName>
</protein>
<dbReference type="AlphaFoldDB" id="A0A392VRC0"/>